<sequence>MGSFSKKSDAGESEINFMYNCYDYIKQQGIPGEYGDPNFETMLEAKEKYLRYGQRCRKTEEEGGEDEDEEEDSCDDPCLCPDKNRRYTLPPSPEPSDHTFENLNATRRGLCGQIYPKNLGHVLTEDILLEILIRNPQGDYEMILPGNQIYPGFLARRISDEDIPVIVNVLLEIRGITKINLCYNEITDTGIQLLAPAILECGNVVDIDLMHNNLTARGILALVKVLAGRGPLRSLRLTGMKIGEEGMRALTCLVLSGRVPLDLDIGECDVNIEGFQTLCSALYAIENDIDYPDFILLKNNLPMDLVALKNMKADFNEEVSQTVRLNRKTSLPEFVRVKDDPFAEKLMPGQRGGGDAWGLEPEVFETFSATILQGLFDLRHRFSEDDVEKQELDNAFLNPPQVLPGDKHLPEVDKIIDNYKKIRDGEMLNGDDDDEESVFITRSLYCLDDTEEVSVLEPLIDYSDEYDHDSFMDINDHSADNPSDLYTAQAAATFVVKEAVQTAAKNTATSSFSDGTDITQLLLMTVLNTIESISQGLNLTEEDCNRILEDAMEKVCEFLFPKLALKCQVTKDDIRCFFKVLLNASKGTFKQLLENPFITQALVDHGTIACREADQQRQGRRLKSRGGAMSESQIRTIAASFLQGVIKESARIVGVASPFGLEEDLTSDLAATELKIDETLNSLFDTAGSLASDIKARANQIDEVNQEYGDAADGFVFDLFENVHKLVCETEMKDGDDEDDTSKGPQTYKHVSRPVRLVLNRPLFGPSSDILAAKIGDYLASNTSVKALHMQKWELAEDGMAALMEPILSRNTTLVLMDLACNYLAADGIKLLSIYMTQNKNLRHLILHHNGIKDAGLAHLNEHLMESSLVSLDIAHNDITNKQLNPLLTILPLTQIRALFLWGNKFGPETWARMKSLYDQGILNAGSTDIILQQADQERMVVKNMQIRDTNEYYEVPAEADVGLRLPPSYVDQPHKQPRRLGTTNASVIF</sequence>
<dbReference type="SMART" id="SM00368">
    <property type="entry name" value="LRR_RI"/>
    <property type="match status" value="4"/>
</dbReference>
<dbReference type="Proteomes" id="UP000708208">
    <property type="component" value="Unassembled WGS sequence"/>
</dbReference>
<comment type="caution">
    <text evidence="2">The sequence shown here is derived from an EMBL/GenBank/DDBJ whole genome shotgun (WGS) entry which is preliminary data.</text>
</comment>
<name>A0A8J2KNM4_9HEXA</name>
<dbReference type="Pfam" id="PF13516">
    <property type="entry name" value="LRR_6"/>
    <property type="match status" value="2"/>
</dbReference>
<dbReference type="AlphaFoldDB" id="A0A8J2KNM4"/>
<dbReference type="InterPro" id="IPR001611">
    <property type="entry name" value="Leu-rich_rpt"/>
</dbReference>
<accession>A0A8J2KNM4</accession>
<dbReference type="InterPro" id="IPR052201">
    <property type="entry name" value="LRR-containing_regulator"/>
</dbReference>
<organism evidence="2 3">
    <name type="scientific">Allacma fusca</name>
    <dbReference type="NCBI Taxonomy" id="39272"/>
    <lineage>
        <taxon>Eukaryota</taxon>
        <taxon>Metazoa</taxon>
        <taxon>Ecdysozoa</taxon>
        <taxon>Arthropoda</taxon>
        <taxon>Hexapoda</taxon>
        <taxon>Collembola</taxon>
        <taxon>Symphypleona</taxon>
        <taxon>Sminthuridae</taxon>
        <taxon>Allacma</taxon>
    </lineage>
</organism>
<keyword evidence="1" id="KW-0677">Repeat</keyword>
<evidence type="ECO:0000313" key="2">
    <source>
        <dbReference type="EMBL" id="CAG7729190.1"/>
    </source>
</evidence>
<dbReference type="EMBL" id="CAJVCH010174894">
    <property type="protein sequence ID" value="CAG7729190.1"/>
    <property type="molecule type" value="Genomic_DNA"/>
</dbReference>
<protein>
    <submittedName>
        <fullName evidence="2">Uncharacterized protein</fullName>
    </submittedName>
</protein>
<dbReference type="PANTHER" id="PTHR24111">
    <property type="entry name" value="LEUCINE-RICH REPEAT-CONTAINING PROTEIN 34"/>
    <property type="match status" value="1"/>
</dbReference>
<dbReference type="OrthoDB" id="272549at2759"/>
<evidence type="ECO:0000313" key="3">
    <source>
        <dbReference type="Proteomes" id="UP000708208"/>
    </source>
</evidence>
<keyword evidence="3" id="KW-1185">Reference proteome</keyword>
<dbReference type="PANTHER" id="PTHR24111:SF0">
    <property type="entry name" value="LEUCINE-RICH REPEAT-CONTAINING PROTEIN"/>
    <property type="match status" value="1"/>
</dbReference>
<proteinExistence type="predicted"/>
<evidence type="ECO:0000256" key="1">
    <source>
        <dbReference type="ARBA" id="ARBA00022737"/>
    </source>
</evidence>
<dbReference type="PROSITE" id="PS51450">
    <property type="entry name" value="LRR"/>
    <property type="match status" value="1"/>
</dbReference>
<gene>
    <name evidence="2" type="ORF">AFUS01_LOCUS17923</name>
</gene>
<reference evidence="2" key="1">
    <citation type="submission" date="2021-06" db="EMBL/GenBank/DDBJ databases">
        <authorList>
            <person name="Hodson N. C."/>
            <person name="Mongue J. A."/>
            <person name="Jaron S. K."/>
        </authorList>
    </citation>
    <scope>NUCLEOTIDE SEQUENCE</scope>
</reference>